<evidence type="ECO:0000256" key="1">
    <source>
        <dbReference type="SAM" id="Phobius"/>
    </source>
</evidence>
<evidence type="ECO:0000259" key="2">
    <source>
        <dbReference type="Pfam" id="PF12697"/>
    </source>
</evidence>
<feature type="transmembrane region" description="Helical" evidence="1">
    <location>
        <begin position="106"/>
        <end position="127"/>
    </location>
</feature>
<dbReference type="SUPFAM" id="SSF53474">
    <property type="entry name" value="alpha/beta-Hydrolases"/>
    <property type="match status" value="1"/>
</dbReference>
<organism evidence="3 4">
    <name type="scientific">Fusarium langsethiae</name>
    <dbReference type="NCBI Taxonomy" id="179993"/>
    <lineage>
        <taxon>Eukaryota</taxon>
        <taxon>Fungi</taxon>
        <taxon>Dikarya</taxon>
        <taxon>Ascomycota</taxon>
        <taxon>Pezizomycotina</taxon>
        <taxon>Sordariomycetes</taxon>
        <taxon>Hypocreomycetidae</taxon>
        <taxon>Hypocreales</taxon>
        <taxon>Nectriaceae</taxon>
        <taxon>Fusarium</taxon>
    </lineage>
</organism>
<dbReference type="InterPro" id="IPR029058">
    <property type="entry name" value="AB_hydrolase_fold"/>
</dbReference>
<dbReference type="PANTHER" id="PTHR37017:SF11">
    <property type="entry name" value="ESTERASE_LIPASE_THIOESTERASE DOMAIN-CONTAINING PROTEIN"/>
    <property type="match status" value="1"/>
</dbReference>
<gene>
    <name evidence="3" type="ORF">FLAG1_09524</name>
</gene>
<sequence length="253" mass="27698">MSSPKPTIVLAPGAWHLANCYDDLRQELHSRGWKTDSVDYPSVGAEPPTIGLDEDAAAVRNVLQRLADDGEQIVLAVHSYGGLVGANAVKGLGYRQRREQGLPGGVIMYVYMAAFVAPVGMSITQMLGGQYLPWMKLEDGRVHAENPGEIFYHDVSGQTLTKSLDRLKHQSAPIFDGVVTNEPWHDIATMYFFCTEDKAIPIAVQEGMAEQLGPDALHYRCNASHSPFLSKVDDTVKGLEYAAEEGVKRVNQA</sequence>
<dbReference type="EMBL" id="JXCE01000377">
    <property type="protein sequence ID" value="KPA37654.1"/>
    <property type="molecule type" value="Genomic_DNA"/>
</dbReference>
<keyword evidence="4" id="KW-1185">Reference proteome</keyword>
<feature type="domain" description="AB hydrolase-1" evidence="2">
    <location>
        <begin position="8"/>
        <end position="234"/>
    </location>
</feature>
<evidence type="ECO:0000313" key="3">
    <source>
        <dbReference type="EMBL" id="KPA37654.1"/>
    </source>
</evidence>
<dbReference type="Proteomes" id="UP000037904">
    <property type="component" value="Unassembled WGS sequence"/>
</dbReference>
<accession>A0A0N0V5D7</accession>
<protein>
    <recommendedName>
        <fullName evidence="2">AB hydrolase-1 domain-containing protein</fullName>
    </recommendedName>
</protein>
<proteinExistence type="predicted"/>
<keyword evidence="1" id="KW-0472">Membrane</keyword>
<dbReference type="Gene3D" id="3.40.50.1820">
    <property type="entry name" value="alpha/beta hydrolase"/>
    <property type="match status" value="1"/>
</dbReference>
<dbReference type="InterPro" id="IPR052897">
    <property type="entry name" value="Sec-Metab_Biosynth_Hydrolase"/>
</dbReference>
<comment type="caution">
    <text evidence="3">The sequence shown here is derived from an EMBL/GenBank/DDBJ whole genome shotgun (WGS) entry which is preliminary data.</text>
</comment>
<dbReference type="OrthoDB" id="408373at2759"/>
<keyword evidence="1" id="KW-1133">Transmembrane helix</keyword>
<name>A0A0N0V5D7_FUSLA</name>
<dbReference type="InterPro" id="IPR000073">
    <property type="entry name" value="AB_hydrolase_1"/>
</dbReference>
<reference evidence="3 4" key="1">
    <citation type="submission" date="2015-04" db="EMBL/GenBank/DDBJ databases">
        <title>The draft genome sequence of Fusarium langsethiae, a T-2/HT-2 mycotoxin producer.</title>
        <authorList>
            <person name="Lysoe E."/>
            <person name="Divon H.H."/>
            <person name="Terzi V."/>
            <person name="Orru L."/>
            <person name="Lamontanara A."/>
            <person name="Kolseth A.-K."/>
            <person name="Frandsen R.J."/>
            <person name="Nielsen K."/>
            <person name="Thrane U."/>
        </authorList>
    </citation>
    <scope>NUCLEOTIDE SEQUENCE [LARGE SCALE GENOMIC DNA]</scope>
    <source>
        <strain evidence="3 4">Fl201059</strain>
    </source>
</reference>
<dbReference type="Pfam" id="PF12697">
    <property type="entry name" value="Abhydrolase_6"/>
    <property type="match status" value="1"/>
</dbReference>
<dbReference type="AlphaFoldDB" id="A0A0N0V5D7"/>
<evidence type="ECO:0000313" key="4">
    <source>
        <dbReference type="Proteomes" id="UP000037904"/>
    </source>
</evidence>
<dbReference type="PANTHER" id="PTHR37017">
    <property type="entry name" value="AB HYDROLASE-1 DOMAIN-CONTAINING PROTEIN-RELATED"/>
    <property type="match status" value="1"/>
</dbReference>
<keyword evidence="1" id="KW-0812">Transmembrane</keyword>